<evidence type="ECO:0000313" key="8">
    <source>
        <dbReference type="Proteomes" id="UP001623348"/>
    </source>
</evidence>
<dbReference type="SUPFAM" id="SSF46785">
    <property type="entry name" value="Winged helix' DNA-binding domain"/>
    <property type="match status" value="1"/>
</dbReference>
<protein>
    <submittedName>
        <fullName evidence="7">Heat shock transcription factor, Y-linked-like</fullName>
    </submittedName>
</protein>
<dbReference type="AlphaFoldDB" id="A0ABC9XC49"/>
<dbReference type="InterPro" id="IPR036388">
    <property type="entry name" value="WH-like_DNA-bd_sf"/>
</dbReference>
<feature type="compositionally biased region" description="Polar residues" evidence="5">
    <location>
        <begin position="46"/>
        <end position="55"/>
    </location>
</feature>
<comment type="caution">
    <text evidence="7">The sequence shown here is derived from an EMBL/GenBank/DDBJ whole genome shotgun (WGS) entry which is preliminary data.</text>
</comment>
<dbReference type="InterPro" id="IPR000232">
    <property type="entry name" value="HSF_DNA-bd"/>
</dbReference>
<comment type="subcellular location">
    <subcellularLocation>
        <location evidence="1">Nucleus</location>
    </subcellularLocation>
</comment>
<dbReference type="EMBL" id="BAAFJT010000012">
    <property type="protein sequence ID" value="GAB0195136.1"/>
    <property type="molecule type" value="Genomic_DNA"/>
</dbReference>
<proteinExistence type="inferred from homology"/>
<dbReference type="Proteomes" id="UP001623348">
    <property type="component" value="Unassembled WGS sequence"/>
</dbReference>
<evidence type="ECO:0000313" key="7">
    <source>
        <dbReference type="EMBL" id="GAB0195136.1"/>
    </source>
</evidence>
<dbReference type="GO" id="GO:0005634">
    <property type="term" value="C:nucleus"/>
    <property type="evidence" value="ECO:0007669"/>
    <property type="project" value="UniProtKB-SubCell"/>
</dbReference>
<feature type="region of interest" description="Disordered" evidence="5">
    <location>
        <begin position="219"/>
        <end position="370"/>
    </location>
</feature>
<accession>A0ABC9XC49</accession>
<keyword evidence="4" id="KW-0539">Nucleus</keyword>
<feature type="compositionally biased region" description="Basic residues" evidence="5">
    <location>
        <begin position="238"/>
        <end position="260"/>
    </location>
</feature>
<sequence length="370" mass="40260">MELSSSETSCDSVLANGVESSALTSLCPPCDKIAASDAAFGPPTEGSLQSSTKQPGSKREHLNSSEEGCSKGHASICLSFLKKLWDVVDNDLFESIWWGDNGKSIVIHEELFEEEVLARKGRLKIFESESMRSFTHELHLHGFTRKLWDFPKSGSRKDLLVEERLREFHFYYNPHFRRHFPYQLMKYKQSFGLKNQVPARFARDMALYARLQKRKADAELAWEDSSEEKSGPFPAGPRQKRRTFAPRKTAHVKAAARVRRTSTSARTAPQTNSGPAAAVDREKLHPLPPSLLPQHSSPGPAGAQGAASAAAAPGPAVPSSPFLPGLAAAAAVSVLRPPQGPSPPYQQRPTCTGPEGDRAGNGLGPQPGAC</sequence>
<dbReference type="Gene3D" id="1.10.10.10">
    <property type="entry name" value="Winged helix-like DNA-binding domain superfamily/Winged helix DNA-binding domain"/>
    <property type="match status" value="1"/>
</dbReference>
<feature type="compositionally biased region" description="Basic and acidic residues" evidence="5">
    <location>
        <begin position="57"/>
        <end position="70"/>
    </location>
</feature>
<dbReference type="InterPro" id="IPR036390">
    <property type="entry name" value="WH_DNA-bd_sf"/>
</dbReference>
<evidence type="ECO:0000256" key="4">
    <source>
        <dbReference type="ARBA" id="ARBA00023242"/>
    </source>
</evidence>
<evidence type="ECO:0000259" key="6">
    <source>
        <dbReference type="Pfam" id="PF00447"/>
    </source>
</evidence>
<dbReference type="GO" id="GO:0003677">
    <property type="term" value="F:DNA binding"/>
    <property type="evidence" value="ECO:0007669"/>
    <property type="project" value="UniProtKB-KW"/>
</dbReference>
<feature type="region of interest" description="Disordered" evidence="5">
    <location>
        <begin position="41"/>
        <end position="70"/>
    </location>
</feature>
<evidence type="ECO:0000256" key="3">
    <source>
        <dbReference type="ARBA" id="ARBA00023125"/>
    </source>
</evidence>
<keyword evidence="8" id="KW-1185">Reference proteome</keyword>
<evidence type="ECO:0000256" key="2">
    <source>
        <dbReference type="ARBA" id="ARBA00006403"/>
    </source>
</evidence>
<name>A0ABC9XC49_GRUJA</name>
<keyword evidence="3" id="KW-0238">DNA-binding</keyword>
<organism evidence="7 8">
    <name type="scientific">Grus japonensis</name>
    <name type="common">Japanese crane</name>
    <name type="synonym">Red-crowned crane</name>
    <dbReference type="NCBI Taxonomy" id="30415"/>
    <lineage>
        <taxon>Eukaryota</taxon>
        <taxon>Metazoa</taxon>
        <taxon>Chordata</taxon>
        <taxon>Craniata</taxon>
        <taxon>Vertebrata</taxon>
        <taxon>Euteleostomi</taxon>
        <taxon>Archelosauria</taxon>
        <taxon>Archosauria</taxon>
        <taxon>Dinosauria</taxon>
        <taxon>Saurischia</taxon>
        <taxon>Theropoda</taxon>
        <taxon>Coelurosauria</taxon>
        <taxon>Aves</taxon>
        <taxon>Neognathae</taxon>
        <taxon>Neoaves</taxon>
        <taxon>Gruiformes</taxon>
        <taxon>Gruidae</taxon>
        <taxon>Grus</taxon>
    </lineage>
</organism>
<reference evidence="7 8" key="1">
    <citation type="submission" date="2024-06" db="EMBL/GenBank/DDBJ databases">
        <title>The draft genome of Grus japonensis, version 3.</title>
        <authorList>
            <person name="Nabeshima K."/>
            <person name="Suzuki S."/>
            <person name="Onuma M."/>
        </authorList>
    </citation>
    <scope>NUCLEOTIDE SEQUENCE [LARGE SCALE GENOMIC DNA]</scope>
    <source>
        <strain evidence="7 8">451A</strain>
    </source>
</reference>
<comment type="similarity">
    <text evidence="2">Belongs to the HSF family.</text>
</comment>
<feature type="compositionally biased region" description="Gly residues" evidence="5">
    <location>
        <begin position="359"/>
        <end position="370"/>
    </location>
</feature>
<dbReference type="Pfam" id="PF00447">
    <property type="entry name" value="HSF_DNA-bind"/>
    <property type="match status" value="1"/>
</dbReference>
<evidence type="ECO:0000256" key="5">
    <source>
        <dbReference type="SAM" id="MobiDB-lite"/>
    </source>
</evidence>
<feature type="domain" description="HSF-type DNA-binding" evidence="6">
    <location>
        <begin position="80"/>
        <end position="188"/>
    </location>
</feature>
<feature type="compositionally biased region" description="Low complexity" evidence="5">
    <location>
        <begin position="292"/>
        <end position="320"/>
    </location>
</feature>
<gene>
    <name evidence="7" type="ORF">GRJ2_001978900</name>
</gene>
<evidence type="ECO:0000256" key="1">
    <source>
        <dbReference type="ARBA" id="ARBA00004123"/>
    </source>
</evidence>